<feature type="region of interest" description="Disordered" evidence="1">
    <location>
        <begin position="14"/>
        <end position="38"/>
    </location>
</feature>
<protein>
    <submittedName>
        <fullName evidence="2">Uncharacterized protein</fullName>
    </submittedName>
</protein>
<organism evidence="2 3">
    <name type="scientific">Serratia quinivorans</name>
    <dbReference type="NCBI Taxonomy" id="137545"/>
    <lineage>
        <taxon>Bacteria</taxon>
        <taxon>Pseudomonadati</taxon>
        <taxon>Pseudomonadota</taxon>
        <taxon>Gammaproteobacteria</taxon>
        <taxon>Enterobacterales</taxon>
        <taxon>Yersiniaceae</taxon>
        <taxon>Serratia</taxon>
    </lineage>
</organism>
<dbReference type="EMBL" id="UGYN01000002">
    <property type="protein sequence ID" value="SUI46038.1"/>
    <property type="molecule type" value="Genomic_DNA"/>
</dbReference>
<reference evidence="2 3" key="1">
    <citation type="submission" date="2018-06" db="EMBL/GenBank/DDBJ databases">
        <authorList>
            <consortium name="Pathogen Informatics"/>
            <person name="Doyle S."/>
        </authorList>
    </citation>
    <scope>NUCLEOTIDE SEQUENCE [LARGE SCALE GENOMIC DNA]</scope>
    <source>
        <strain evidence="2 3">NCTC11544</strain>
    </source>
</reference>
<evidence type="ECO:0000313" key="2">
    <source>
        <dbReference type="EMBL" id="SUI46038.1"/>
    </source>
</evidence>
<evidence type="ECO:0000313" key="3">
    <source>
        <dbReference type="Proteomes" id="UP000255529"/>
    </source>
</evidence>
<dbReference type="AlphaFoldDB" id="A0A2X2HC51"/>
<name>A0A2X2HC51_9GAMM</name>
<accession>A0A2X2HC51</accession>
<gene>
    <name evidence="2" type="ORF">NCTC11544_00556</name>
</gene>
<proteinExistence type="predicted"/>
<evidence type="ECO:0000256" key="1">
    <source>
        <dbReference type="SAM" id="MobiDB-lite"/>
    </source>
</evidence>
<feature type="compositionally biased region" description="Acidic residues" evidence="1">
    <location>
        <begin position="14"/>
        <end position="31"/>
    </location>
</feature>
<sequence>MLIIRLYSGPVFVGDEEEQDNDATTDVEDAAAAESFAA</sequence>
<dbReference type="Proteomes" id="UP000255529">
    <property type="component" value="Unassembled WGS sequence"/>
</dbReference>